<sequence>MAVLTVCCTIKIDTRKPRSLQLAYIRRLPGAFGAPLALPIMPLQPICMRIFSS</sequence>
<protein>
    <submittedName>
        <fullName evidence="1">Uncharacterized protein</fullName>
    </submittedName>
</protein>
<organism evidence="1 2">
    <name type="scientific">Ardenticatena maritima</name>
    <dbReference type="NCBI Taxonomy" id="872965"/>
    <lineage>
        <taxon>Bacteria</taxon>
        <taxon>Bacillati</taxon>
        <taxon>Chloroflexota</taxon>
        <taxon>Ardenticatenia</taxon>
        <taxon>Ardenticatenales</taxon>
        <taxon>Ardenticatenaceae</taxon>
        <taxon>Ardenticatena</taxon>
    </lineage>
</organism>
<proteinExistence type="predicted"/>
<dbReference type="InParanoid" id="A0A0M9UCX1"/>
<gene>
    <name evidence="1" type="ORF">ARMA_1730</name>
</gene>
<name>A0A0M9UCX1_9CHLR</name>
<reference evidence="1 2" key="1">
    <citation type="journal article" date="2015" name="Genome Announc.">
        <title>Draft Genome Sequence of a Heterotrophic Facultative Anaerobic Thermophilic Bacterium, Ardenticatena maritima Strain 110ST.</title>
        <authorList>
            <person name="Kawaichi S."/>
            <person name="Yoshida T."/>
            <person name="Sako Y."/>
            <person name="Nakamura R."/>
        </authorList>
    </citation>
    <scope>NUCLEOTIDE SEQUENCE [LARGE SCALE GENOMIC DNA]</scope>
    <source>
        <strain evidence="1 2">110S</strain>
    </source>
</reference>
<keyword evidence="2" id="KW-1185">Reference proteome</keyword>
<dbReference type="AlphaFoldDB" id="A0A0M9UCX1"/>
<reference evidence="2" key="2">
    <citation type="submission" date="2015-08" db="EMBL/GenBank/DDBJ databases">
        <title>Draft Genome Sequence of a Heterotrophic Facultative Anaerobic Bacterium Ardenticatena maritima Strain 110S.</title>
        <authorList>
            <person name="Kawaichi S."/>
            <person name="Yoshida T."/>
            <person name="Sako Y."/>
            <person name="Nakamura R."/>
        </authorList>
    </citation>
    <scope>NUCLEOTIDE SEQUENCE [LARGE SCALE GENOMIC DNA]</scope>
    <source>
        <strain evidence="2">110S</strain>
    </source>
</reference>
<evidence type="ECO:0000313" key="2">
    <source>
        <dbReference type="Proteomes" id="UP000037784"/>
    </source>
</evidence>
<accession>A0A0M9UCX1</accession>
<dbReference type="EMBL" id="BBZA01000137">
    <property type="protein sequence ID" value="GAP63307.1"/>
    <property type="molecule type" value="Genomic_DNA"/>
</dbReference>
<evidence type="ECO:0000313" key="1">
    <source>
        <dbReference type="EMBL" id="GAP63307.1"/>
    </source>
</evidence>
<comment type="caution">
    <text evidence="1">The sequence shown here is derived from an EMBL/GenBank/DDBJ whole genome shotgun (WGS) entry which is preliminary data.</text>
</comment>
<dbReference type="Proteomes" id="UP000037784">
    <property type="component" value="Unassembled WGS sequence"/>
</dbReference>